<keyword evidence="5" id="KW-0812">Transmembrane</keyword>
<keyword evidence="5" id="KW-1133">Transmembrane helix</keyword>
<feature type="transmembrane region" description="Helical" evidence="5">
    <location>
        <begin position="55"/>
        <end position="73"/>
    </location>
</feature>
<accession>A0AAD1XJT5</accession>
<dbReference type="PROSITE" id="PS50089">
    <property type="entry name" value="ZF_RING_2"/>
    <property type="match status" value="1"/>
</dbReference>
<keyword evidence="5" id="KW-0472">Membrane</keyword>
<evidence type="ECO:0000259" key="6">
    <source>
        <dbReference type="PROSITE" id="PS50089"/>
    </source>
</evidence>
<keyword evidence="3" id="KW-0862">Zinc</keyword>
<dbReference type="Pfam" id="PF13639">
    <property type="entry name" value="zf-RING_2"/>
    <property type="match status" value="1"/>
</dbReference>
<evidence type="ECO:0000256" key="5">
    <source>
        <dbReference type="SAM" id="Phobius"/>
    </source>
</evidence>
<feature type="domain" description="RING-type" evidence="6">
    <location>
        <begin position="109"/>
        <end position="152"/>
    </location>
</feature>
<gene>
    <name evidence="7" type="ORF">ECRASSUSDP1_LOCUS15374</name>
</gene>
<dbReference type="GO" id="GO:0008270">
    <property type="term" value="F:zinc ion binding"/>
    <property type="evidence" value="ECO:0007669"/>
    <property type="project" value="UniProtKB-KW"/>
</dbReference>
<keyword evidence="8" id="KW-1185">Reference proteome</keyword>
<dbReference type="GO" id="GO:0005634">
    <property type="term" value="C:nucleus"/>
    <property type="evidence" value="ECO:0007669"/>
    <property type="project" value="TreeGrafter"/>
</dbReference>
<keyword evidence="1" id="KW-0479">Metal-binding</keyword>
<dbReference type="Gene3D" id="3.30.40.10">
    <property type="entry name" value="Zinc/RING finger domain, C3HC4 (zinc finger)"/>
    <property type="match status" value="1"/>
</dbReference>
<dbReference type="GO" id="GO:0061630">
    <property type="term" value="F:ubiquitin protein ligase activity"/>
    <property type="evidence" value="ECO:0007669"/>
    <property type="project" value="TreeGrafter"/>
</dbReference>
<sequence>MSINLASSSNFLELYSLLLLLLSDIIPLVRPISTFYLTEATLRGSQGSQSLESRGAIILGAILIPYYFINRCIQSRARTRAQRRRRRIFNRLVRKIFQSPDDKEEETECTICLEAFVPGCKVVVLPCDDRHFFHEPCLSRWLDECMACPLCKEEISLPRINRHRESWKSGGRVIGRSFRQRPGYESINDE</sequence>
<dbReference type="PANTHER" id="PTHR45931">
    <property type="entry name" value="SI:CH211-59O9.10"/>
    <property type="match status" value="1"/>
</dbReference>
<dbReference type="Proteomes" id="UP001295684">
    <property type="component" value="Unassembled WGS sequence"/>
</dbReference>
<name>A0AAD1XJT5_EUPCR</name>
<protein>
    <recommendedName>
        <fullName evidence="6">RING-type domain-containing protein</fullName>
    </recommendedName>
</protein>
<comment type="caution">
    <text evidence="7">The sequence shown here is derived from an EMBL/GenBank/DDBJ whole genome shotgun (WGS) entry which is preliminary data.</text>
</comment>
<dbReference type="InterPro" id="IPR013083">
    <property type="entry name" value="Znf_RING/FYVE/PHD"/>
</dbReference>
<keyword evidence="2 4" id="KW-0863">Zinc-finger</keyword>
<proteinExistence type="predicted"/>
<reference evidence="7" key="1">
    <citation type="submission" date="2023-07" db="EMBL/GenBank/DDBJ databases">
        <authorList>
            <consortium name="AG Swart"/>
            <person name="Singh M."/>
            <person name="Singh A."/>
            <person name="Seah K."/>
            <person name="Emmerich C."/>
        </authorList>
    </citation>
    <scope>NUCLEOTIDE SEQUENCE</scope>
    <source>
        <strain evidence="7">DP1</strain>
    </source>
</reference>
<evidence type="ECO:0000313" key="8">
    <source>
        <dbReference type="Proteomes" id="UP001295684"/>
    </source>
</evidence>
<dbReference type="PANTHER" id="PTHR45931:SF16">
    <property type="entry name" value="RING_U-BOX SUPERFAMILY PROTEIN"/>
    <property type="match status" value="1"/>
</dbReference>
<dbReference type="AlphaFoldDB" id="A0AAD1XJT5"/>
<dbReference type="InterPro" id="IPR051834">
    <property type="entry name" value="RING_finger_E3_ligase"/>
</dbReference>
<evidence type="ECO:0000256" key="2">
    <source>
        <dbReference type="ARBA" id="ARBA00022771"/>
    </source>
</evidence>
<dbReference type="GO" id="GO:0006511">
    <property type="term" value="P:ubiquitin-dependent protein catabolic process"/>
    <property type="evidence" value="ECO:0007669"/>
    <property type="project" value="TreeGrafter"/>
</dbReference>
<evidence type="ECO:0000256" key="4">
    <source>
        <dbReference type="PROSITE-ProRule" id="PRU00175"/>
    </source>
</evidence>
<dbReference type="InterPro" id="IPR001841">
    <property type="entry name" value="Znf_RING"/>
</dbReference>
<organism evidence="7 8">
    <name type="scientific">Euplotes crassus</name>
    <dbReference type="NCBI Taxonomy" id="5936"/>
    <lineage>
        <taxon>Eukaryota</taxon>
        <taxon>Sar</taxon>
        <taxon>Alveolata</taxon>
        <taxon>Ciliophora</taxon>
        <taxon>Intramacronucleata</taxon>
        <taxon>Spirotrichea</taxon>
        <taxon>Hypotrichia</taxon>
        <taxon>Euplotida</taxon>
        <taxon>Euplotidae</taxon>
        <taxon>Moneuplotes</taxon>
    </lineage>
</organism>
<dbReference type="EMBL" id="CAMPGE010015399">
    <property type="protein sequence ID" value="CAI2374025.1"/>
    <property type="molecule type" value="Genomic_DNA"/>
</dbReference>
<evidence type="ECO:0000256" key="1">
    <source>
        <dbReference type="ARBA" id="ARBA00022723"/>
    </source>
</evidence>
<evidence type="ECO:0000313" key="7">
    <source>
        <dbReference type="EMBL" id="CAI2374025.1"/>
    </source>
</evidence>
<dbReference type="SUPFAM" id="SSF57850">
    <property type="entry name" value="RING/U-box"/>
    <property type="match status" value="1"/>
</dbReference>
<evidence type="ECO:0000256" key="3">
    <source>
        <dbReference type="ARBA" id="ARBA00022833"/>
    </source>
</evidence>